<dbReference type="Gene3D" id="3.30.1330.60">
    <property type="entry name" value="OmpA-like domain"/>
    <property type="match status" value="1"/>
</dbReference>
<dbReference type="Pfam" id="PF00691">
    <property type="entry name" value="OmpA"/>
    <property type="match status" value="1"/>
</dbReference>
<evidence type="ECO:0000313" key="6">
    <source>
        <dbReference type="EMBL" id="MBU9721296.1"/>
    </source>
</evidence>
<dbReference type="InterPro" id="IPR006664">
    <property type="entry name" value="OMP_bac"/>
</dbReference>
<evidence type="ECO:0000256" key="4">
    <source>
        <dbReference type="PROSITE-ProRule" id="PRU00473"/>
    </source>
</evidence>
<dbReference type="PANTHER" id="PTHR30329">
    <property type="entry name" value="STATOR ELEMENT OF FLAGELLAR MOTOR COMPLEX"/>
    <property type="match status" value="1"/>
</dbReference>
<sequence length="309" mass="35137">METYKTYHIEPIFYVSAAGVVPVNNGEVYTIEVPDFDEPPIDYGETNVWIDGEIVDIDHRYVYVEGSSNLIEGMLLRGNIKSSEDAMHNQNPFNFTTTIKKDGTYTIPIEYKSLTDEGFIIINSIAGLNHPRGRVILDTYGEEFENMQGDLVRERYAGKTEQLIELIIPLNPEYEDAPDQVDVTRDGDETKLLLSDDILFEFGKSDITEDGNRVIQEIATWLETQEYGGQIKIYGHTDNIGGDDINQPLSENRAENVYQSLLSHLEETTFFDFEVKGFGKNEPIATNEDEEGRQRNRRVEIILGESSEN</sequence>
<keyword evidence="3" id="KW-0998">Cell outer membrane</keyword>
<reference evidence="6 7" key="1">
    <citation type="submission" date="2021-06" db="EMBL/GenBank/DDBJ databases">
        <title>Bacillus sp. RD4P76, an endophyte from a halophyte.</title>
        <authorList>
            <person name="Sun J.-Q."/>
        </authorList>
    </citation>
    <scope>NUCLEOTIDE SEQUENCE [LARGE SCALE GENOMIC DNA]</scope>
    <source>
        <strain evidence="6 7">JCM 17098</strain>
    </source>
</reference>
<accession>A0ABS6JRV5</accession>
<dbReference type="Proteomes" id="UP000790580">
    <property type="component" value="Unassembled WGS sequence"/>
</dbReference>
<feature type="domain" description="OmpA-like" evidence="5">
    <location>
        <begin position="187"/>
        <end position="307"/>
    </location>
</feature>
<dbReference type="InterPro" id="IPR050330">
    <property type="entry name" value="Bact_OuterMem_StrucFunc"/>
</dbReference>
<proteinExistence type="predicted"/>
<dbReference type="InterPro" id="IPR036737">
    <property type="entry name" value="OmpA-like_sf"/>
</dbReference>
<organism evidence="6 7">
    <name type="scientific">Evansella alkalicola</name>
    <dbReference type="NCBI Taxonomy" id="745819"/>
    <lineage>
        <taxon>Bacteria</taxon>
        <taxon>Bacillati</taxon>
        <taxon>Bacillota</taxon>
        <taxon>Bacilli</taxon>
        <taxon>Bacillales</taxon>
        <taxon>Bacillaceae</taxon>
        <taxon>Evansella</taxon>
    </lineage>
</organism>
<name>A0ABS6JRV5_9BACI</name>
<protein>
    <submittedName>
        <fullName evidence="6">OmpA family protein</fullName>
    </submittedName>
</protein>
<dbReference type="SUPFAM" id="SSF103088">
    <property type="entry name" value="OmpA-like"/>
    <property type="match status" value="1"/>
</dbReference>
<gene>
    <name evidence="6" type="ORF">KS407_07515</name>
</gene>
<comment type="caution">
    <text evidence="6">The sequence shown here is derived from an EMBL/GenBank/DDBJ whole genome shotgun (WGS) entry which is preliminary data.</text>
</comment>
<dbReference type="PRINTS" id="PR01021">
    <property type="entry name" value="OMPADOMAIN"/>
</dbReference>
<dbReference type="EMBL" id="JAHQCR010000034">
    <property type="protein sequence ID" value="MBU9721296.1"/>
    <property type="molecule type" value="Genomic_DNA"/>
</dbReference>
<evidence type="ECO:0000256" key="1">
    <source>
        <dbReference type="ARBA" id="ARBA00004442"/>
    </source>
</evidence>
<evidence type="ECO:0000256" key="3">
    <source>
        <dbReference type="ARBA" id="ARBA00023237"/>
    </source>
</evidence>
<evidence type="ECO:0000256" key="2">
    <source>
        <dbReference type="ARBA" id="ARBA00023136"/>
    </source>
</evidence>
<keyword evidence="7" id="KW-1185">Reference proteome</keyword>
<keyword evidence="2 4" id="KW-0472">Membrane</keyword>
<dbReference type="CDD" id="cd07185">
    <property type="entry name" value="OmpA_C-like"/>
    <property type="match status" value="1"/>
</dbReference>
<dbReference type="InterPro" id="IPR006665">
    <property type="entry name" value="OmpA-like"/>
</dbReference>
<dbReference type="PANTHER" id="PTHR30329:SF21">
    <property type="entry name" value="LIPOPROTEIN YIAD-RELATED"/>
    <property type="match status" value="1"/>
</dbReference>
<evidence type="ECO:0000313" key="7">
    <source>
        <dbReference type="Proteomes" id="UP000790580"/>
    </source>
</evidence>
<evidence type="ECO:0000259" key="5">
    <source>
        <dbReference type="PROSITE" id="PS51123"/>
    </source>
</evidence>
<comment type="subcellular location">
    <subcellularLocation>
        <location evidence="1">Cell outer membrane</location>
    </subcellularLocation>
</comment>
<dbReference type="PROSITE" id="PS51123">
    <property type="entry name" value="OMPA_2"/>
    <property type="match status" value="1"/>
</dbReference>
<dbReference type="RefSeq" id="WP_088075539.1">
    <property type="nucleotide sequence ID" value="NZ_JAHQCR010000034.1"/>
</dbReference>